<dbReference type="AlphaFoldDB" id="A0A0B1SFW2"/>
<evidence type="ECO:0000313" key="2">
    <source>
        <dbReference type="EMBL" id="KHJ83819.1"/>
    </source>
</evidence>
<sequence>MFCLGVTNPESSGLGGGFLMTIYNRTRGECVFVNSRETAPAAAHRDMYKNNSNAAQYGLVEWEELVLPSAKLARRGTVVSEYLGEALKSKERYLRMFPSMKGWINPDTDKIYKRGDIIPRPKLADTLEKIANSSDPVEMFYRGEMAETIIREITEGGGILTKQDLADYKPIEMEPLISTDFRNDLVMCGGPPPSSFAVTQLIVRAMS</sequence>
<feature type="binding site" evidence="1">
    <location>
        <position position="36"/>
    </location>
    <ligand>
        <name>L-glutamate</name>
        <dbReference type="ChEBI" id="CHEBI:29985"/>
    </ligand>
</feature>
<dbReference type="Pfam" id="PF01019">
    <property type="entry name" value="G_glu_transpept"/>
    <property type="match status" value="1"/>
</dbReference>
<keyword evidence="3" id="KW-1185">Reference proteome</keyword>
<feature type="non-terminal residue" evidence="2">
    <location>
        <position position="207"/>
    </location>
</feature>
<gene>
    <name evidence="2" type="ORF">OESDEN_16477</name>
</gene>
<accession>A0A0B1SFW2</accession>
<evidence type="ECO:0000313" key="3">
    <source>
        <dbReference type="Proteomes" id="UP000053660"/>
    </source>
</evidence>
<dbReference type="SUPFAM" id="SSF56235">
    <property type="entry name" value="N-terminal nucleophile aminohydrolases (Ntn hydrolases)"/>
    <property type="match status" value="1"/>
</dbReference>
<dbReference type="PANTHER" id="PTHR11686">
    <property type="entry name" value="GAMMA GLUTAMYL TRANSPEPTIDASE"/>
    <property type="match status" value="1"/>
</dbReference>
<dbReference type="InterPro" id="IPR029055">
    <property type="entry name" value="Ntn_hydrolases_N"/>
</dbReference>
<dbReference type="Proteomes" id="UP000053660">
    <property type="component" value="Unassembled WGS sequence"/>
</dbReference>
<dbReference type="EMBL" id="KN571651">
    <property type="protein sequence ID" value="KHJ83819.1"/>
    <property type="molecule type" value="Genomic_DNA"/>
</dbReference>
<reference evidence="2 3" key="1">
    <citation type="submission" date="2014-03" db="EMBL/GenBank/DDBJ databases">
        <title>Draft genome of the hookworm Oesophagostomum dentatum.</title>
        <authorList>
            <person name="Mitreva M."/>
        </authorList>
    </citation>
    <scope>NUCLEOTIDE SEQUENCE [LARGE SCALE GENOMIC DNA]</scope>
    <source>
        <strain evidence="2 3">OD-Hann</strain>
    </source>
</reference>
<dbReference type="GO" id="GO:0005886">
    <property type="term" value="C:plasma membrane"/>
    <property type="evidence" value="ECO:0007669"/>
    <property type="project" value="TreeGrafter"/>
</dbReference>
<protein>
    <submittedName>
        <fullName evidence="2">Gamma-glutamyltranspeptidase</fullName>
    </submittedName>
</protein>
<dbReference type="PRINTS" id="PR01210">
    <property type="entry name" value="GGTRANSPTASE"/>
</dbReference>
<dbReference type="InterPro" id="IPR000101">
    <property type="entry name" value="GGT_peptidase"/>
</dbReference>
<dbReference type="GO" id="GO:0006751">
    <property type="term" value="P:glutathione catabolic process"/>
    <property type="evidence" value="ECO:0007669"/>
    <property type="project" value="InterPro"/>
</dbReference>
<name>A0A0B1SFW2_OESDE</name>
<organism evidence="2 3">
    <name type="scientific">Oesophagostomum dentatum</name>
    <name type="common">Nodular worm</name>
    <dbReference type="NCBI Taxonomy" id="61180"/>
    <lineage>
        <taxon>Eukaryota</taxon>
        <taxon>Metazoa</taxon>
        <taxon>Ecdysozoa</taxon>
        <taxon>Nematoda</taxon>
        <taxon>Chromadorea</taxon>
        <taxon>Rhabditida</taxon>
        <taxon>Rhabditina</taxon>
        <taxon>Rhabditomorpha</taxon>
        <taxon>Strongyloidea</taxon>
        <taxon>Strongylidae</taxon>
        <taxon>Oesophagostomum</taxon>
    </lineage>
</organism>
<dbReference type="OrthoDB" id="1081007at2759"/>
<dbReference type="PANTHER" id="PTHR11686:SF17">
    <property type="entry name" value="GAMMA-GLUTAMYLTRANSPEPTIDASE 1"/>
    <property type="match status" value="1"/>
</dbReference>
<dbReference type="GO" id="GO:0036374">
    <property type="term" value="F:glutathione hydrolase activity"/>
    <property type="evidence" value="ECO:0007669"/>
    <property type="project" value="InterPro"/>
</dbReference>
<evidence type="ECO:0000256" key="1">
    <source>
        <dbReference type="PIRSR" id="PIRSR600101-2"/>
    </source>
</evidence>
<proteinExistence type="predicted"/>